<dbReference type="GO" id="GO:0008705">
    <property type="term" value="F:methionine synthase activity"/>
    <property type="evidence" value="ECO:0007669"/>
    <property type="project" value="TreeGrafter"/>
</dbReference>
<gene>
    <name evidence="8" type="ORF">D4A47_12265</name>
</gene>
<dbReference type="GO" id="GO:0005829">
    <property type="term" value="C:cytosol"/>
    <property type="evidence" value="ECO:0007669"/>
    <property type="project" value="TreeGrafter"/>
</dbReference>
<dbReference type="PANTHER" id="PTHR45833:SF1">
    <property type="entry name" value="METHIONINE SYNTHASE"/>
    <property type="match status" value="1"/>
</dbReference>
<dbReference type="PROSITE" id="PS50972">
    <property type="entry name" value="PTERIN_BINDING"/>
    <property type="match status" value="1"/>
</dbReference>
<dbReference type="Gene3D" id="3.20.20.20">
    <property type="entry name" value="Dihydropteroate synthase-like"/>
    <property type="match status" value="1"/>
</dbReference>
<keyword evidence="5" id="KW-0479">Metal-binding</keyword>
<evidence type="ECO:0000256" key="6">
    <source>
        <dbReference type="ARBA" id="ARBA00023285"/>
    </source>
</evidence>
<dbReference type="Pfam" id="PF00809">
    <property type="entry name" value="Pterin_bind"/>
    <property type="match status" value="1"/>
</dbReference>
<evidence type="ECO:0000256" key="3">
    <source>
        <dbReference type="ARBA" id="ARBA00022628"/>
    </source>
</evidence>
<reference evidence="8 9" key="1">
    <citation type="submission" date="2018-10" db="EMBL/GenBank/DDBJ databases">
        <title>Anaerotruncus faecis sp. nov., isolated from human feces.</title>
        <authorList>
            <person name="Wang Y.-J."/>
        </authorList>
    </citation>
    <scope>NUCLEOTIDE SEQUENCE [LARGE SCALE GENOMIC DNA]</scope>
    <source>
        <strain evidence="8 9">22A2-44</strain>
    </source>
</reference>
<protein>
    <submittedName>
        <fullName evidence="8">Dihydropteroate synthase</fullName>
    </submittedName>
</protein>
<keyword evidence="2" id="KW-0489">Methyltransferase</keyword>
<dbReference type="GO" id="GO:0031419">
    <property type="term" value="F:cobalamin binding"/>
    <property type="evidence" value="ECO:0007669"/>
    <property type="project" value="UniProtKB-KW"/>
</dbReference>
<dbReference type="InterPro" id="IPR011005">
    <property type="entry name" value="Dihydropteroate_synth-like_sf"/>
</dbReference>
<dbReference type="GO" id="GO:0046653">
    <property type="term" value="P:tetrahydrofolate metabolic process"/>
    <property type="evidence" value="ECO:0007669"/>
    <property type="project" value="TreeGrafter"/>
</dbReference>
<keyword evidence="3" id="KW-0846">Cobalamin</keyword>
<dbReference type="Proteomes" id="UP000276301">
    <property type="component" value="Unassembled WGS sequence"/>
</dbReference>
<keyword evidence="6" id="KW-0170">Cobalt</keyword>
<dbReference type="GO" id="GO:0046872">
    <property type="term" value="F:metal ion binding"/>
    <property type="evidence" value="ECO:0007669"/>
    <property type="project" value="UniProtKB-KW"/>
</dbReference>
<evidence type="ECO:0000313" key="8">
    <source>
        <dbReference type="EMBL" id="RLL08189.1"/>
    </source>
</evidence>
<organism evidence="8 9">
    <name type="scientific">Anaerotruncus massiliensis</name>
    <name type="common">ex Liu et al. 2021</name>
    <dbReference type="NCBI Taxonomy" id="2321404"/>
    <lineage>
        <taxon>Bacteria</taxon>
        <taxon>Bacillati</taxon>
        <taxon>Bacillota</taxon>
        <taxon>Clostridia</taxon>
        <taxon>Eubacteriales</taxon>
        <taxon>Oscillospiraceae</taxon>
        <taxon>Anaerotruncus</taxon>
    </lineage>
</organism>
<name>A0A498CLK6_9FIRM</name>
<evidence type="ECO:0000256" key="2">
    <source>
        <dbReference type="ARBA" id="ARBA00022603"/>
    </source>
</evidence>
<comment type="caution">
    <text evidence="8">The sequence shown here is derived from an EMBL/GenBank/DDBJ whole genome shotgun (WGS) entry which is preliminary data.</text>
</comment>
<accession>A0A498CLK6</accession>
<evidence type="ECO:0000256" key="4">
    <source>
        <dbReference type="ARBA" id="ARBA00022679"/>
    </source>
</evidence>
<evidence type="ECO:0000256" key="1">
    <source>
        <dbReference type="ARBA" id="ARBA00010398"/>
    </source>
</evidence>
<dbReference type="InterPro" id="IPR050554">
    <property type="entry name" value="Met_Synthase/Corrinoid"/>
</dbReference>
<evidence type="ECO:0000256" key="5">
    <source>
        <dbReference type="ARBA" id="ARBA00022723"/>
    </source>
</evidence>
<dbReference type="SUPFAM" id="SSF51717">
    <property type="entry name" value="Dihydropteroate synthetase-like"/>
    <property type="match status" value="1"/>
</dbReference>
<feature type="domain" description="Pterin-binding" evidence="7">
    <location>
        <begin position="1"/>
        <end position="244"/>
    </location>
</feature>
<dbReference type="RefSeq" id="WP_121587484.1">
    <property type="nucleotide sequence ID" value="NZ_RCHT01000034.1"/>
</dbReference>
<sequence length="262" mass="27393">MILIGEKLNSSIPKTMEAFSAHDEAAVIGLIQAQADAGAEYLDVNTAICGGEELAAMLWVVALIREHSSCGIMIDTADPAVMAQAVQAAAGTPLILNSATLTDRFDEVTALAHSSGASVVGLPIDGEMPHTLEEKCEKLAALVEKLRKAGLPDERIYADVLIETLATDGASAKNAVGAVQFMAQNYPDVRTTCGLSNISFGLPRRSLINSAFLSAAMMAGLSSAILDPVSPAMQDALAAAKVVAGQDDYCMDYITHIRSGEL</sequence>
<dbReference type="GO" id="GO:0032259">
    <property type="term" value="P:methylation"/>
    <property type="evidence" value="ECO:0007669"/>
    <property type="project" value="UniProtKB-KW"/>
</dbReference>
<evidence type="ECO:0000259" key="7">
    <source>
        <dbReference type="PROSITE" id="PS50972"/>
    </source>
</evidence>
<proteinExistence type="inferred from homology"/>
<dbReference type="AlphaFoldDB" id="A0A498CLK6"/>
<dbReference type="InterPro" id="IPR000489">
    <property type="entry name" value="Pterin-binding_dom"/>
</dbReference>
<comment type="similarity">
    <text evidence="1">Belongs to the vitamin-B12 dependent methionine synthase family.</text>
</comment>
<evidence type="ECO:0000313" key="9">
    <source>
        <dbReference type="Proteomes" id="UP000276301"/>
    </source>
</evidence>
<dbReference type="GO" id="GO:0050667">
    <property type="term" value="P:homocysteine metabolic process"/>
    <property type="evidence" value="ECO:0007669"/>
    <property type="project" value="TreeGrafter"/>
</dbReference>
<keyword evidence="4" id="KW-0808">Transferase</keyword>
<dbReference type="PANTHER" id="PTHR45833">
    <property type="entry name" value="METHIONINE SYNTHASE"/>
    <property type="match status" value="1"/>
</dbReference>
<keyword evidence="9" id="KW-1185">Reference proteome</keyword>
<dbReference type="EMBL" id="RCHT01000034">
    <property type="protein sequence ID" value="RLL08189.1"/>
    <property type="molecule type" value="Genomic_DNA"/>
</dbReference>